<keyword evidence="2" id="KW-0472">Membrane</keyword>
<gene>
    <name evidence="3" type="ORF">I6G51_10055</name>
    <name evidence="4" type="ORF">NCTC10288_00876</name>
</gene>
<evidence type="ECO:0000256" key="2">
    <source>
        <dbReference type="SAM" id="Phobius"/>
    </source>
</evidence>
<feature type="transmembrane region" description="Helical" evidence="2">
    <location>
        <begin position="154"/>
        <end position="174"/>
    </location>
</feature>
<feature type="region of interest" description="Disordered" evidence="1">
    <location>
        <begin position="185"/>
        <end position="206"/>
    </location>
</feature>
<feature type="transmembrane region" description="Helical" evidence="2">
    <location>
        <begin position="87"/>
        <end position="105"/>
    </location>
</feature>
<dbReference type="Proteomes" id="UP000249264">
    <property type="component" value="Chromosome 1"/>
</dbReference>
<feature type="transmembrane region" description="Helical" evidence="2">
    <location>
        <begin position="20"/>
        <end position="44"/>
    </location>
</feature>
<evidence type="ECO:0000313" key="6">
    <source>
        <dbReference type="Proteomes" id="UP000594905"/>
    </source>
</evidence>
<feature type="transmembrane region" description="Helical" evidence="2">
    <location>
        <begin position="112"/>
        <end position="134"/>
    </location>
</feature>
<dbReference type="RefSeq" id="WP_174519874.1">
    <property type="nucleotide sequence ID" value="NZ_CP065689.1"/>
</dbReference>
<dbReference type="GeneID" id="70782793"/>
<sequence>MSNATTHSATITDAAHNLAGLYPVQCLAPAVVLAAIGVVFRHVVTRHRPSVFGRDGLVLHHVAPIAALAGIMVGAVALLPLHFSSTVIISSALFSLFAAFIVWGARESISAAFLTVGMMMLSVGAVDLMIAVAGAPWAPLTDPLTGGLGFGSMWVLYALPGIIAAGLAAALSTMPAAEADRIRRAEAAREASQAPDASRRSYPAAA</sequence>
<name>A0A2X4RC22_9CORY</name>
<protein>
    <submittedName>
        <fullName evidence="4">Uncharacterized protein</fullName>
    </submittedName>
</protein>
<evidence type="ECO:0000256" key="1">
    <source>
        <dbReference type="SAM" id="MobiDB-lite"/>
    </source>
</evidence>
<organism evidence="4 5">
    <name type="scientific">Corynebacterium minutissimum</name>
    <dbReference type="NCBI Taxonomy" id="38301"/>
    <lineage>
        <taxon>Bacteria</taxon>
        <taxon>Bacillati</taxon>
        <taxon>Actinomycetota</taxon>
        <taxon>Actinomycetes</taxon>
        <taxon>Mycobacteriales</taxon>
        <taxon>Corynebacteriaceae</taxon>
        <taxon>Corynebacterium</taxon>
    </lineage>
</organism>
<dbReference type="Proteomes" id="UP000594905">
    <property type="component" value="Chromosome"/>
</dbReference>
<dbReference type="EMBL" id="LS483460">
    <property type="protein sequence ID" value="SQH99539.1"/>
    <property type="molecule type" value="Genomic_DNA"/>
</dbReference>
<feature type="transmembrane region" description="Helical" evidence="2">
    <location>
        <begin position="56"/>
        <end position="81"/>
    </location>
</feature>
<dbReference type="KEGG" id="cmin:NCTC10288_00876"/>
<accession>A0A2X4RC22</accession>
<keyword evidence="2" id="KW-0812">Transmembrane</keyword>
<reference evidence="4 5" key="1">
    <citation type="submission" date="2018-06" db="EMBL/GenBank/DDBJ databases">
        <authorList>
            <consortium name="Pathogen Informatics"/>
            <person name="Doyle S."/>
        </authorList>
    </citation>
    <scope>NUCLEOTIDE SEQUENCE [LARGE SCALE GENOMIC DNA]</scope>
    <source>
        <strain evidence="4 5">NCTC10288</strain>
    </source>
</reference>
<reference evidence="3 6" key="2">
    <citation type="submission" date="2020-12" db="EMBL/GenBank/DDBJ databases">
        <title>FDA dAtabase for Regulatory Grade micrObial Sequences (FDA-ARGOS): Supporting development and validation of Infectious Disease Dx tests.</title>
        <authorList>
            <person name="Sproer C."/>
            <person name="Gronow S."/>
            <person name="Severitt S."/>
            <person name="Schroder I."/>
            <person name="Tallon L."/>
            <person name="Sadzewicz L."/>
            <person name="Zhao X."/>
            <person name="Boylan J."/>
            <person name="Ott S."/>
            <person name="Bowen H."/>
            <person name="Vavikolanu K."/>
            <person name="Mehta A."/>
            <person name="Aluvathingal J."/>
            <person name="Nadendla S."/>
            <person name="Lowell S."/>
            <person name="Myers T."/>
            <person name="Yan Y."/>
            <person name="Sichtig H."/>
        </authorList>
    </citation>
    <scope>NUCLEOTIDE SEQUENCE [LARGE SCALE GENOMIC DNA]</scope>
    <source>
        <strain evidence="3 6">FDAARGOS_894</strain>
    </source>
</reference>
<keyword evidence="2" id="KW-1133">Transmembrane helix</keyword>
<dbReference type="AlphaFoldDB" id="A0A2X4RC22"/>
<proteinExistence type="predicted"/>
<evidence type="ECO:0000313" key="5">
    <source>
        <dbReference type="Proteomes" id="UP000249264"/>
    </source>
</evidence>
<evidence type="ECO:0000313" key="3">
    <source>
        <dbReference type="EMBL" id="QPS59232.1"/>
    </source>
</evidence>
<evidence type="ECO:0000313" key="4">
    <source>
        <dbReference type="EMBL" id="SQH99539.1"/>
    </source>
</evidence>
<dbReference type="EMBL" id="CP065689">
    <property type="protein sequence ID" value="QPS59232.1"/>
    <property type="molecule type" value="Genomic_DNA"/>
</dbReference>
<keyword evidence="6" id="KW-1185">Reference proteome</keyword>